<dbReference type="EMBL" id="LT934121">
    <property type="protein sequence ID" value="VAI43401.1"/>
    <property type="molecule type" value="Genomic_DNA"/>
</dbReference>
<evidence type="ECO:0000256" key="1">
    <source>
        <dbReference type="ARBA" id="ARBA00004906"/>
    </source>
</evidence>
<gene>
    <name evidence="5" type="ORF">TRITD_6Av1G031020</name>
</gene>
<dbReference type="InterPro" id="IPR002083">
    <property type="entry name" value="MATH/TRAF_dom"/>
</dbReference>
<dbReference type="Pfam" id="PF24570">
    <property type="entry name" value="BACK_BPM_SPOP"/>
    <property type="match status" value="1"/>
</dbReference>
<dbReference type="PROSITE" id="PS50144">
    <property type="entry name" value="MATH"/>
    <property type="match status" value="1"/>
</dbReference>
<dbReference type="PANTHER" id="PTHR26379">
    <property type="entry name" value="BTB/POZ AND MATH DOMAIN-CONTAINING PROTEIN 1"/>
    <property type="match status" value="1"/>
</dbReference>
<accession>A0A9R0XVV2</accession>
<dbReference type="SUPFAM" id="SSF49599">
    <property type="entry name" value="TRAF domain-like"/>
    <property type="match status" value="1"/>
</dbReference>
<feature type="domain" description="MATH" evidence="4">
    <location>
        <begin position="15"/>
        <end position="155"/>
    </location>
</feature>
<dbReference type="InterPro" id="IPR000210">
    <property type="entry name" value="BTB/POZ_dom"/>
</dbReference>
<evidence type="ECO:0008006" key="7">
    <source>
        <dbReference type="Google" id="ProtNLM"/>
    </source>
</evidence>
<evidence type="ECO:0000313" key="5">
    <source>
        <dbReference type="EMBL" id="VAI43401.1"/>
    </source>
</evidence>
<dbReference type="InterPro" id="IPR045005">
    <property type="entry name" value="BPM1-6"/>
</dbReference>
<organism evidence="5 6">
    <name type="scientific">Triticum turgidum subsp. durum</name>
    <name type="common">Durum wheat</name>
    <name type="synonym">Triticum durum</name>
    <dbReference type="NCBI Taxonomy" id="4567"/>
    <lineage>
        <taxon>Eukaryota</taxon>
        <taxon>Viridiplantae</taxon>
        <taxon>Streptophyta</taxon>
        <taxon>Embryophyta</taxon>
        <taxon>Tracheophyta</taxon>
        <taxon>Spermatophyta</taxon>
        <taxon>Magnoliopsida</taxon>
        <taxon>Liliopsida</taxon>
        <taxon>Poales</taxon>
        <taxon>Poaceae</taxon>
        <taxon>BOP clade</taxon>
        <taxon>Pooideae</taxon>
        <taxon>Triticodae</taxon>
        <taxon>Triticeae</taxon>
        <taxon>Triticinae</taxon>
        <taxon>Triticum</taxon>
    </lineage>
</organism>
<dbReference type="PROSITE" id="PS50097">
    <property type="entry name" value="BTB"/>
    <property type="match status" value="1"/>
</dbReference>
<keyword evidence="6" id="KW-1185">Reference proteome</keyword>
<evidence type="ECO:0000313" key="6">
    <source>
        <dbReference type="Proteomes" id="UP000324705"/>
    </source>
</evidence>
<comment type="pathway">
    <text evidence="1">Protein modification; protein ubiquitination.</text>
</comment>
<reference evidence="5 6" key="1">
    <citation type="submission" date="2017-09" db="EMBL/GenBank/DDBJ databases">
        <authorList>
            <consortium name="International Durum Wheat Genome Sequencing Consortium (IDWGSC)"/>
            <person name="Milanesi L."/>
        </authorList>
    </citation>
    <scope>NUCLEOTIDE SEQUENCE [LARGE SCALE GENOMIC DNA]</scope>
    <source>
        <strain evidence="6">cv. Svevo</strain>
    </source>
</reference>
<dbReference type="Gene3D" id="3.30.710.10">
    <property type="entry name" value="Potassium Channel Kv1.1, Chain A"/>
    <property type="match status" value="1"/>
</dbReference>
<evidence type="ECO:0000259" key="4">
    <source>
        <dbReference type="PROSITE" id="PS50144"/>
    </source>
</evidence>
<dbReference type="SUPFAM" id="SSF54695">
    <property type="entry name" value="POZ domain"/>
    <property type="match status" value="1"/>
</dbReference>
<dbReference type="PANTHER" id="PTHR26379:SF524">
    <property type="entry name" value="MATH DOMAIN-CONTAINING PROTEIN"/>
    <property type="match status" value="1"/>
</dbReference>
<name>A0A9R0XVV2_TRITD</name>
<dbReference type="CDD" id="cd00121">
    <property type="entry name" value="MATH"/>
    <property type="match status" value="1"/>
</dbReference>
<dbReference type="InterPro" id="IPR056423">
    <property type="entry name" value="BACK_BPM_SPOP"/>
</dbReference>
<evidence type="ECO:0000256" key="2">
    <source>
        <dbReference type="ARBA" id="ARBA00010846"/>
    </source>
</evidence>
<evidence type="ECO:0000259" key="3">
    <source>
        <dbReference type="PROSITE" id="PS50097"/>
    </source>
</evidence>
<sequence length="350" mass="38976">MENVTASTNRLSSVTGAHLFKIAGHSLIKGTDLYIMSKTFRVGGQDWAIQYYPYGQKEKDDGNKEAGNNTAGSGEHTSVFLYLKNATQGDVRANFWFSLQDPASPEKGEKNRRGGETRDFKSGAQSWGYIKYVRKADLAASGCIKDDCLVIKCTVEVITSERFDDHGEDEVVAVPPSELIQNIGGLLDNGLKADMTVKIGLFKRFKVHGCILAAQSPVFRAQLCGSMLESRRSSIRIKDMDASVFEVLLHYMYKDSLPPFMEETTEEATNMAHHLLVTADRYAIERLKLLCVNKLSKTLDVNTVGFTLDFAERNNCQQLKDCCVKYMISFRKSLCQSIRLPSSISFPGTS</sequence>
<comment type="similarity">
    <text evidence="2">Belongs to the Tdpoz family.</text>
</comment>
<dbReference type="Gene3D" id="2.60.210.10">
    <property type="entry name" value="Apoptosis, Tumor Necrosis Factor Receptor Associated Protein 2, Chain A"/>
    <property type="match status" value="1"/>
</dbReference>
<dbReference type="InterPro" id="IPR011333">
    <property type="entry name" value="SKP1/BTB/POZ_sf"/>
</dbReference>
<dbReference type="Pfam" id="PF22486">
    <property type="entry name" value="MATH_2"/>
    <property type="match status" value="1"/>
</dbReference>
<proteinExistence type="inferred from homology"/>
<feature type="domain" description="BTB" evidence="3">
    <location>
        <begin position="193"/>
        <end position="257"/>
    </location>
</feature>
<dbReference type="InterPro" id="IPR008974">
    <property type="entry name" value="TRAF-like"/>
</dbReference>
<dbReference type="Proteomes" id="UP000324705">
    <property type="component" value="Chromosome 6A"/>
</dbReference>
<dbReference type="AlphaFoldDB" id="A0A9R0XVV2"/>
<dbReference type="Gramene" id="TRITD6Av1G031020.1">
    <property type="protein sequence ID" value="TRITD6Av1G031020.1"/>
    <property type="gene ID" value="TRITD6Av1G031020"/>
</dbReference>
<dbReference type="GO" id="GO:0016567">
    <property type="term" value="P:protein ubiquitination"/>
    <property type="evidence" value="ECO:0007669"/>
    <property type="project" value="InterPro"/>
</dbReference>
<dbReference type="Pfam" id="PF00651">
    <property type="entry name" value="BTB"/>
    <property type="match status" value="1"/>
</dbReference>
<dbReference type="SMART" id="SM00225">
    <property type="entry name" value="BTB"/>
    <property type="match status" value="1"/>
</dbReference>
<protein>
    <recommendedName>
        <fullName evidence="7">BTB-domain containing protein</fullName>
    </recommendedName>
</protein>